<evidence type="ECO:0000259" key="1">
    <source>
        <dbReference type="Pfam" id="PF00005"/>
    </source>
</evidence>
<dbReference type="InterPro" id="IPR039421">
    <property type="entry name" value="Type_1_exporter"/>
</dbReference>
<dbReference type="Gene3D" id="3.40.50.300">
    <property type="entry name" value="P-loop containing nucleotide triphosphate hydrolases"/>
    <property type="match status" value="1"/>
</dbReference>
<dbReference type="SUPFAM" id="SSF52540">
    <property type="entry name" value="P-loop containing nucleoside triphosphate hydrolases"/>
    <property type="match status" value="1"/>
</dbReference>
<reference evidence="2" key="1">
    <citation type="submission" date="2025-08" db="UniProtKB">
        <authorList>
            <consortium name="Ensembl"/>
        </authorList>
    </citation>
    <scope>IDENTIFICATION</scope>
</reference>
<dbReference type="Pfam" id="PF00005">
    <property type="entry name" value="ABC_tran"/>
    <property type="match status" value="1"/>
</dbReference>
<dbReference type="InterPro" id="IPR003439">
    <property type="entry name" value="ABC_transporter-like_ATP-bd"/>
</dbReference>
<accession>A0A8C3F769</accession>
<dbReference type="PANTHER" id="PTHR24221:SF294">
    <property type="entry name" value="ATP-BINDING CASSETTE SUB-FAMILY B MEMBER 5"/>
    <property type="match status" value="1"/>
</dbReference>
<evidence type="ECO:0000313" key="3">
    <source>
        <dbReference type="Proteomes" id="UP000694380"/>
    </source>
</evidence>
<keyword evidence="3" id="KW-1185">Reference proteome</keyword>
<organism evidence="2 3">
    <name type="scientific">Chrysemys picta bellii</name>
    <name type="common">Western painted turtle</name>
    <name type="synonym">Emys bellii</name>
    <dbReference type="NCBI Taxonomy" id="8478"/>
    <lineage>
        <taxon>Eukaryota</taxon>
        <taxon>Metazoa</taxon>
        <taxon>Chordata</taxon>
        <taxon>Craniata</taxon>
        <taxon>Vertebrata</taxon>
        <taxon>Euteleostomi</taxon>
        <taxon>Archelosauria</taxon>
        <taxon>Testudinata</taxon>
        <taxon>Testudines</taxon>
        <taxon>Cryptodira</taxon>
        <taxon>Durocryptodira</taxon>
        <taxon>Testudinoidea</taxon>
        <taxon>Emydidae</taxon>
        <taxon>Chrysemys</taxon>
    </lineage>
</organism>
<dbReference type="AlphaFoldDB" id="A0A8C3F769"/>
<dbReference type="InterPro" id="IPR027417">
    <property type="entry name" value="P-loop_NTPase"/>
</dbReference>
<evidence type="ECO:0000313" key="2">
    <source>
        <dbReference type="Ensembl" id="ENSCPBP00000004139.1"/>
    </source>
</evidence>
<protein>
    <recommendedName>
        <fullName evidence="1">ABC transporter domain-containing protein</fullName>
    </recommendedName>
</protein>
<dbReference type="GO" id="GO:0016324">
    <property type="term" value="C:apical plasma membrane"/>
    <property type="evidence" value="ECO:0007669"/>
    <property type="project" value="TreeGrafter"/>
</dbReference>
<sequence length="71" mass="7324">ALPGLRGAPLTFAGALLPEGQAQVLQGLSVKVNKGQTLALVGSSGCGKSTSIQLLERFYDPMAGQVVRKDL</sequence>
<dbReference type="GeneTree" id="ENSGT00940000166052"/>
<reference evidence="2" key="2">
    <citation type="submission" date="2025-09" db="UniProtKB">
        <authorList>
            <consortium name="Ensembl"/>
        </authorList>
    </citation>
    <scope>IDENTIFICATION</scope>
</reference>
<proteinExistence type="predicted"/>
<name>A0A8C3F769_CHRPI</name>
<dbReference type="GO" id="GO:0016887">
    <property type="term" value="F:ATP hydrolysis activity"/>
    <property type="evidence" value="ECO:0007669"/>
    <property type="project" value="InterPro"/>
</dbReference>
<feature type="domain" description="ABC transporter" evidence="1">
    <location>
        <begin position="25"/>
        <end position="67"/>
    </location>
</feature>
<dbReference type="GO" id="GO:0005524">
    <property type="term" value="F:ATP binding"/>
    <property type="evidence" value="ECO:0007669"/>
    <property type="project" value="InterPro"/>
</dbReference>
<dbReference type="Proteomes" id="UP000694380">
    <property type="component" value="Unplaced"/>
</dbReference>
<dbReference type="GO" id="GO:0042626">
    <property type="term" value="F:ATPase-coupled transmembrane transporter activity"/>
    <property type="evidence" value="ECO:0007669"/>
    <property type="project" value="TreeGrafter"/>
</dbReference>
<dbReference type="Ensembl" id="ENSCPBT00000005047.1">
    <property type="protein sequence ID" value="ENSCPBP00000004139.1"/>
    <property type="gene ID" value="ENSCPBG00000003361.1"/>
</dbReference>
<dbReference type="PANTHER" id="PTHR24221">
    <property type="entry name" value="ATP-BINDING CASSETTE SUB-FAMILY B"/>
    <property type="match status" value="1"/>
</dbReference>